<dbReference type="InterPro" id="IPR036909">
    <property type="entry name" value="Cyt_c-like_dom_sf"/>
</dbReference>
<dbReference type="GO" id="GO:0020037">
    <property type="term" value="F:heme binding"/>
    <property type="evidence" value="ECO:0007669"/>
    <property type="project" value="InterPro"/>
</dbReference>
<proteinExistence type="predicted"/>
<feature type="transmembrane region" description="Helical" evidence="7">
    <location>
        <begin position="16"/>
        <end position="38"/>
    </location>
</feature>
<dbReference type="PANTHER" id="PTHR40942:SF2">
    <property type="entry name" value="CYTOCHROME-RELATED"/>
    <property type="match status" value="1"/>
</dbReference>
<feature type="domain" description="Cytochrome c" evidence="8">
    <location>
        <begin position="91"/>
        <end position="175"/>
    </location>
</feature>
<organism evidence="9 10">
    <name type="scientific">Tahibacter aquaticus</name>
    <dbReference type="NCBI Taxonomy" id="520092"/>
    <lineage>
        <taxon>Bacteria</taxon>
        <taxon>Pseudomonadati</taxon>
        <taxon>Pseudomonadota</taxon>
        <taxon>Gammaproteobacteria</taxon>
        <taxon>Lysobacterales</taxon>
        <taxon>Rhodanobacteraceae</taxon>
        <taxon>Tahibacter</taxon>
    </lineage>
</organism>
<dbReference type="PRINTS" id="PR00607">
    <property type="entry name" value="CYTCHROMECIE"/>
</dbReference>
<evidence type="ECO:0000256" key="6">
    <source>
        <dbReference type="PROSITE-ProRule" id="PRU00433"/>
    </source>
</evidence>
<evidence type="ECO:0000256" key="4">
    <source>
        <dbReference type="ARBA" id="ARBA00022982"/>
    </source>
</evidence>
<keyword evidence="4" id="KW-0249">Electron transport</keyword>
<dbReference type="Gene3D" id="1.10.760.10">
    <property type="entry name" value="Cytochrome c-like domain"/>
    <property type="match status" value="1"/>
</dbReference>
<accession>A0A4R6Z7H0</accession>
<keyword evidence="7" id="KW-0472">Membrane</keyword>
<evidence type="ECO:0000313" key="10">
    <source>
        <dbReference type="Proteomes" id="UP000295293"/>
    </source>
</evidence>
<comment type="caution">
    <text evidence="9">The sequence shown here is derived from an EMBL/GenBank/DDBJ whole genome shotgun (WGS) entry which is preliminary data.</text>
</comment>
<evidence type="ECO:0000256" key="3">
    <source>
        <dbReference type="ARBA" id="ARBA00022723"/>
    </source>
</evidence>
<dbReference type="InterPro" id="IPR002323">
    <property type="entry name" value="Cyt_CIE"/>
</dbReference>
<dbReference type="InterPro" id="IPR009056">
    <property type="entry name" value="Cyt_c-like_dom"/>
</dbReference>
<dbReference type="PANTHER" id="PTHR40942">
    <property type="match status" value="1"/>
</dbReference>
<dbReference type="Proteomes" id="UP000295293">
    <property type="component" value="Unassembled WGS sequence"/>
</dbReference>
<keyword evidence="10" id="KW-1185">Reference proteome</keyword>
<evidence type="ECO:0000256" key="7">
    <source>
        <dbReference type="SAM" id="Phobius"/>
    </source>
</evidence>
<dbReference type="SUPFAM" id="SSF46626">
    <property type="entry name" value="Cytochrome c"/>
    <property type="match status" value="1"/>
</dbReference>
<dbReference type="Pfam" id="PF13442">
    <property type="entry name" value="Cytochrome_CBB3"/>
    <property type="match status" value="1"/>
</dbReference>
<keyword evidence="7" id="KW-0812">Transmembrane</keyword>
<keyword evidence="3 6" id="KW-0479">Metal-binding</keyword>
<keyword evidence="2 6" id="KW-0349">Heme</keyword>
<keyword evidence="7" id="KW-1133">Transmembrane helix</keyword>
<gene>
    <name evidence="9" type="ORF">DFR29_102404</name>
</gene>
<keyword evidence="5 6" id="KW-0408">Iron</keyword>
<sequence>MSSPITKTDLEFLKRFSMLIGVLALMALAFILLALYIYAKHPAAKSPDAGKAVTERIAPVGDSYAGDTGRAAMLAAEEARKKAAAAQVAYGGTTDGKVIYDQLCGACHKAGISGAPKLDDKADWAPRLAQGVDTLIKHATEGFTGKKGVMPARGGNPSLNDEQIKATVHWMIEQTK</sequence>
<dbReference type="GO" id="GO:0005506">
    <property type="term" value="F:iron ion binding"/>
    <property type="evidence" value="ECO:0007669"/>
    <property type="project" value="InterPro"/>
</dbReference>
<protein>
    <submittedName>
        <fullName evidence="9">Cytochrome c5</fullName>
    </submittedName>
</protein>
<name>A0A4R6Z7H0_9GAMM</name>
<keyword evidence="1" id="KW-0813">Transport</keyword>
<reference evidence="9 10" key="1">
    <citation type="submission" date="2019-03" db="EMBL/GenBank/DDBJ databases">
        <title>Genomic Encyclopedia of Type Strains, Phase IV (KMG-IV): sequencing the most valuable type-strain genomes for metagenomic binning, comparative biology and taxonomic classification.</title>
        <authorList>
            <person name="Goeker M."/>
        </authorList>
    </citation>
    <scope>NUCLEOTIDE SEQUENCE [LARGE SCALE GENOMIC DNA]</scope>
    <source>
        <strain evidence="9 10">DSM 21667</strain>
    </source>
</reference>
<dbReference type="AlphaFoldDB" id="A0A4R6Z7H0"/>
<evidence type="ECO:0000256" key="1">
    <source>
        <dbReference type="ARBA" id="ARBA00022448"/>
    </source>
</evidence>
<dbReference type="GO" id="GO:0009055">
    <property type="term" value="F:electron transfer activity"/>
    <property type="evidence" value="ECO:0007669"/>
    <property type="project" value="InterPro"/>
</dbReference>
<evidence type="ECO:0000313" key="9">
    <source>
        <dbReference type="EMBL" id="TDR47743.1"/>
    </source>
</evidence>
<evidence type="ECO:0000256" key="2">
    <source>
        <dbReference type="ARBA" id="ARBA00022617"/>
    </source>
</evidence>
<dbReference type="EMBL" id="SNZH01000002">
    <property type="protein sequence ID" value="TDR47743.1"/>
    <property type="molecule type" value="Genomic_DNA"/>
</dbReference>
<evidence type="ECO:0000259" key="8">
    <source>
        <dbReference type="PROSITE" id="PS51007"/>
    </source>
</evidence>
<evidence type="ECO:0000256" key="5">
    <source>
        <dbReference type="ARBA" id="ARBA00023004"/>
    </source>
</evidence>
<dbReference type="PROSITE" id="PS51007">
    <property type="entry name" value="CYTC"/>
    <property type="match status" value="1"/>
</dbReference>